<keyword evidence="7" id="KW-0808">Transferase</keyword>
<evidence type="ECO:0000256" key="13">
    <source>
        <dbReference type="ARBA" id="ARBA00022840"/>
    </source>
</evidence>
<dbReference type="Pfam" id="PF00560">
    <property type="entry name" value="LRR_1"/>
    <property type="match status" value="5"/>
</dbReference>
<dbReference type="GO" id="GO:0005886">
    <property type="term" value="C:plasma membrane"/>
    <property type="evidence" value="ECO:0007669"/>
    <property type="project" value="UniProtKB-SubCell"/>
</dbReference>
<evidence type="ECO:0000256" key="3">
    <source>
        <dbReference type="ARBA" id="ARBA00022475"/>
    </source>
</evidence>
<dbReference type="InterPro" id="IPR001611">
    <property type="entry name" value="Leu-rich_rpt"/>
</dbReference>
<keyword evidence="23" id="KW-1185">Reference proteome</keyword>
<dbReference type="EC" id="2.7.11.1" evidence="2"/>
<dbReference type="SUPFAM" id="SSF52058">
    <property type="entry name" value="L domain-like"/>
    <property type="match status" value="2"/>
</dbReference>
<keyword evidence="9" id="KW-0732">Signal</keyword>
<gene>
    <name evidence="22" type="ORF">CKAN_02043200</name>
</gene>
<dbReference type="SUPFAM" id="SSF56112">
    <property type="entry name" value="Protein kinase-like (PK-like)"/>
    <property type="match status" value="1"/>
</dbReference>
<dbReference type="Gene3D" id="3.30.200.20">
    <property type="entry name" value="Phosphorylase Kinase, domain 1"/>
    <property type="match status" value="1"/>
</dbReference>
<dbReference type="Pfam" id="PF13855">
    <property type="entry name" value="LRR_8"/>
    <property type="match status" value="1"/>
</dbReference>
<evidence type="ECO:0000256" key="18">
    <source>
        <dbReference type="ARBA" id="ARBA00047899"/>
    </source>
</evidence>
<dbReference type="FunFam" id="1.10.510.10:FF:000358">
    <property type="entry name" value="Putative leucine-rich repeat receptor-like serine/threonine-protein kinase"/>
    <property type="match status" value="1"/>
</dbReference>
<dbReference type="EMBL" id="QPKB01000008">
    <property type="protein sequence ID" value="RWR91283.1"/>
    <property type="molecule type" value="Genomic_DNA"/>
</dbReference>
<evidence type="ECO:0000256" key="15">
    <source>
        <dbReference type="ARBA" id="ARBA00023136"/>
    </source>
</evidence>
<comment type="subcellular location">
    <subcellularLocation>
        <location evidence="1">Cell membrane</location>
        <topology evidence="1">Single-pass membrane protein</topology>
    </subcellularLocation>
</comment>
<dbReference type="InterPro" id="IPR017441">
    <property type="entry name" value="Protein_kinase_ATP_BS"/>
</dbReference>
<evidence type="ECO:0000256" key="11">
    <source>
        <dbReference type="ARBA" id="ARBA00022741"/>
    </source>
</evidence>
<dbReference type="FunFam" id="3.30.200.20:FF:000432">
    <property type="entry name" value="LRR receptor-like serine/threonine-protein kinase EFR"/>
    <property type="match status" value="1"/>
</dbReference>
<dbReference type="STRING" id="337451.A0A3S3PIG4"/>
<evidence type="ECO:0000256" key="12">
    <source>
        <dbReference type="ARBA" id="ARBA00022777"/>
    </source>
</evidence>
<evidence type="ECO:0000256" key="20">
    <source>
        <dbReference type="PROSITE-ProRule" id="PRU10141"/>
    </source>
</evidence>
<evidence type="ECO:0000256" key="16">
    <source>
        <dbReference type="ARBA" id="ARBA00023170"/>
    </source>
</evidence>
<evidence type="ECO:0000256" key="1">
    <source>
        <dbReference type="ARBA" id="ARBA00004162"/>
    </source>
</evidence>
<reference evidence="22 23" key="1">
    <citation type="journal article" date="2019" name="Nat. Plants">
        <title>Stout camphor tree genome fills gaps in understanding of flowering plant genome evolution.</title>
        <authorList>
            <person name="Chaw S.M."/>
            <person name="Liu Y.C."/>
            <person name="Wu Y.W."/>
            <person name="Wang H.Y."/>
            <person name="Lin C.I."/>
            <person name="Wu C.S."/>
            <person name="Ke H.M."/>
            <person name="Chang L.Y."/>
            <person name="Hsu C.Y."/>
            <person name="Yang H.T."/>
            <person name="Sudianto E."/>
            <person name="Hsu M.H."/>
            <person name="Wu K.P."/>
            <person name="Wang L.N."/>
            <person name="Leebens-Mack J.H."/>
            <person name="Tsai I.J."/>
        </authorList>
    </citation>
    <scope>NUCLEOTIDE SEQUENCE [LARGE SCALE GENOMIC DNA]</scope>
    <source>
        <strain evidence="23">cv. Chaw 1501</strain>
        <tissue evidence="22">Young leaves</tissue>
    </source>
</reference>
<evidence type="ECO:0000256" key="4">
    <source>
        <dbReference type="ARBA" id="ARBA00022527"/>
    </source>
</evidence>
<dbReference type="InterPro" id="IPR032675">
    <property type="entry name" value="LRR_dom_sf"/>
</dbReference>
<evidence type="ECO:0000256" key="8">
    <source>
        <dbReference type="ARBA" id="ARBA00022692"/>
    </source>
</evidence>
<comment type="caution">
    <text evidence="22">The sequence shown here is derived from an EMBL/GenBank/DDBJ whole genome shotgun (WGS) entry which is preliminary data.</text>
</comment>
<evidence type="ECO:0000256" key="5">
    <source>
        <dbReference type="ARBA" id="ARBA00022553"/>
    </source>
</evidence>
<comment type="catalytic activity">
    <reaction evidence="19">
        <text>L-seryl-[protein] + ATP = O-phospho-L-seryl-[protein] + ADP + H(+)</text>
        <dbReference type="Rhea" id="RHEA:17989"/>
        <dbReference type="Rhea" id="RHEA-COMP:9863"/>
        <dbReference type="Rhea" id="RHEA-COMP:11604"/>
        <dbReference type="ChEBI" id="CHEBI:15378"/>
        <dbReference type="ChEBI" id="CHEBI:29999"/>
        <dbReference type="ChEBI" id="CHEBI:30616"/>
        <dbReference type="ChEBI" id="CHEBI:83421"/>
        <dbReference type="ChEBI" id="CHEBI:456216"/>
        <dbReference type="EC" id="2.7.11.1"/>
    </reaction>
</comment>
<dbReference type="PROSITE" id="PS00107">
    <property type="entry name" value="PROTEIN_KINASE_ATP"/>
    <property type="match status" value="1"/>
</dbReference>
<dbReference type="AlphaFoldDB" id="A0A3S3PIG4"/>
<keyword evidence="12" id="KW-0418">Kinase</keyword>
<evidence type="ECO:0000256" key="6">
    <source>
        <dbReference type="ARBA" id="ARBA00022614"/>
    </source>
</evidence>
<keyword evidence="8" id="KW-0812">Transmembrane</keyword>
<keyword evidence="15" id="KW-0472">Membrane</keyword>
<evidence type="ECO:0000313" key="22">
    <source>
        <dbReference type="EMBL" id="RWR91283.1"/>
    </source>
</evidence>
<accession>A0A3S3PIG4</accession>
<evidence type="ECO:0000313" key="23">
    <source>
        <dbReference type="Proteomes" id="UP000283530"/>
    </source>
</evidence>
<keyword evidence="13 20" id="KW-0067">ATP-binding</keyword>
<dbReference type="Proteomes" id="UP000283530">
    <property type="component" value="Unassembled WGS sequence"/>
</dbReference>
<protein>
    <recommendedName>
        <fullName evidence="2">non-specific serine/threonine protein kinase</fullName>
        <ecNumber evidence="2">2.7.11.1</ecNumber>
    </recommendedName>
</protein>
<evidence type="ECO:0000256" key="7">
    <source>
        <dbReference type="ARBA" id="ARBA00022679"/>
    </source>
</evidence>
<name>A0A3S3PIG4_9MAGN</name>
<dbReference type="PANTHER" id="PTHR27008">
    <property type="entry name" value="OS04G0122200 PROTEIN"/>
    <property type="match status" value="1"/>
</dbReference>
<keyword evidence="10" id="KW-0677">Repeat</keyword>
<sequence length="719" mass="79133">MVPSSLYNLSSVIGLDVGSNLLHGSLPPGIGLTLPNLERLYFGDNQFIGPIPVSLANASKLLYIDLGLNNFSGPVPMTLGRLQDLYWLNLQINQLDGDLSFITSLANCSGLQTLSLYNNQLSGMLPDSIANFSTQFQGLYLAKNKIFGTIPAGIVNLANLRLLSIEMNLLTGIIPVNFGNLQKLEAVGLNSNKLSGQIPSSIGNLTRLFKLVIDGNDLKGSIPSSLGNCQNLQELYLSENNLDGTIPEEILTIPSITKLLLDKNSLTGSLPLNVDKLEALWQFDVSNNKLSGEIPSTLGSCTKLEFLHMGGNFFRGSIPPSFSVLKGLQELDLSRNNLSGQIPKFLERLLFLQYLNLSFNNFQATCFWWRKKTGKNLAPTSSLGNGFLEVGYAELLKATDGFLSNNLIGVGSYGSVYKGFLNGIGTTVAIKVLNLEHQRASKSFLAECEVLRSIRHRNIVKILTVCSSIDFRGNDFKALVFEYMPNGSLDMWLHPNETEQHQFRNLSLIERLNVAIDVACALDYLHHHCEKPVVHCDLKPGNILLDADMVAHVGDFGLARIIHKDAINYSQTPSSSLVVKGSIGYVPPEYGTSGDPSTYGDVYSYGILLLEMLIGKRPIDDIFKDNLSLHQYAKMMLPERVVEIIDHRLLIGGIHEITAQSENNEKMSNNMQDCLISMVRIGVSCSAESPKERMEMKDVIAELQRVKDFFLAVGQQVGN</sequence>
<dbReference type="Gene3D" id="3.80.10.10">
    <property type="entry name" value="Ribonuclease Inhibitor"/>
    <property type="match status" value="2"/>
</dbReference>
<dbReference type="SMART" id="SM00369">
    <property type="entry name" value="LRR_TYP"/>
    <property type="match status" value="6"/>
</dbReference>
<comment type="catalytic activity">
    <reaction evidence="18">
        <text>L-threonyl-[protein] + ATP = O-phospho-L-threonyl-[protein] + ADP + H(+)</text>
        <dbReference type="Rhea" id="RHEA:46608"/>
        <dbReference type="Rhea" id="RHEA-COMP:11060"/>
        <dbReference type="Rhea" id="RHEA-COMP:11605"/>
        <dbReference type="ChEBI" id="CHEBI:15378"/>
        <dbReference type="ChEBI" id="CHEBI:30013"/>
        <dbReference type="ChEBI" id="CHEBI:30616"/>
        <dbReference type="ChEBI" id="CHEBI:61977"/>
        <dbReference type="ChEBI" id="CHEBI:456216"/>
        <dbReference type="EC" id="2.7.11.1"/>
    </reaction>
</comment>
<feature type="domain" description="Protein kinase" evidence="21">
    <location>
        <begin position="402"/>
        <end position="710"/>
    </location>
</feature>
<dbReference type="InterPro" id="IPR000719">
    <property type="entry name" value="Prot_kinase_dom"/>
</dbReference>
<dbReference type="OrthoDB" id="676979at2759"/>
<evidence type="ECO:0000256" key="9">
    <source>
        <dbReference type="ARBA" id="ARBA00022729"/>
    </source>
</evidence>
<keyword evidence="16" id="KW-0675">Receptor</keyword>
<evidence type="ECO:0000256" key="10">
    <source>
        <dbReference type="ARBA" id="ARBA00022737"/>
    </source>
</evidence>
<evidence type="ECO:0000256" key="17">
    <source>
        <dbReference type="ARBA" id="ARBA00023180"/>
    </source>
</evidence>
<keyword evidence="4" id="KW-0723">Serine/threonine-protein kinase</keyword>
<dbReference type="SMART" id="SM00220">
    <property type="entry name" value="S_TKc"/>
    <property type="match status" value="1"/>
</dbReference>
<evidence type="ECO:0000256" key="14">
    <source>
        <dbReference type="ARBA" id="ARBA00022989"/>
    </source>
</evidence>
<dbReference type="FunFam" id="3.80.10.10:FF:000095">
    <property type="entry name" value="LRR receptor-like serine/threonine-protein kinase GSO1"/>
    <property type="match status" value="1"/>
</dbReference>
<dbReference type="GO" id="GO:0004674">
    <property type="term" value="F:protein serine/threonine kinase activity"/>
    <property type="evidence" value="ECO:0007669"/>
    <property type="project" value="UniProtKB-KW"/>
</dbReference>
<dbReference type="InterPro" id="IPR051809">
    <property type="entry name" value="Plant_receptor-like_S/T_kinase"/>
</dbReference>
<dbReference type="InterPro" id="IPR008271">
    <property type="entry name" value="Ser/Thr_kinase_AS"/>
</dbReference>
<evidence type="ECO:0000256" key="2">
    <source>
        <dbReference type="ARBA" id="ARBA00012513"/>
    </source>
</evidence>
<keyword evidence="14" id="KW-1133">Transmembrane helix</keyword>
<feature type="binding site" evidence="20">
    <location>
        <position position="431"/>
    </location>
    <ligand>
        <name>ATP</name>
        <dbReference type="ChEBI" id="CHEBI:30616"/>
    </ligand>
</feature>
<dbReference type="InterPro" id="IPR003591">
    <property type="entry name" value="Leu-rich_rpt_typical-subtyp"/>
</dbReference>
<keyword evidence="3" id="KW-1003">Cell membrane</keyword>
<keyword evidence="5" id="KW-0597">Phosphoprotein</keyword>
<dbReference type="CDD" id="cd14066">
    <property type="entry name" value="STKc_IRAK"/>
    <property type="match status" value="1"/>
</dbReference>
<dbReference type="Gene3D" id="1.10.510.10">
    <property type="entry name" value="Transferase(Phosphotransferase) domain 1"/>
    <property type="match status" value="1"/>
</dbReference>
<keyword evidence="6" id="KW-0433">Leucine-rich repeat</keyword>
<organism evidence="22 23">
    <name type="scientific">Cinnamomum micranthum f. kanehirae</name>
    <dbReference type="NCBI Taxonomy" id="337451"/>
    <lineage>
        <taxon>Eukaryota</taxon>
        <taxon>Viridiplantae</taxon>
        <taxon>Streptophyta</taxon>
        <taxon>Embryophyta</taxon>
        <taxon>Tracheophyta</taxon>
        <taxon>Spermatophyta</taxon>
        <taxon>Magnoliopsida</taxon>
        <taxon>Magnoliidae</taxon>
        <taxon>Laurales</taxon>
        <taxon>Lauraceae</taxon>
        <taxon>Cinnamomum</taxon>
    </lineage>
</organism>
<dbReference type="PROSITE" id="PS50011">
    <property type="entry name" value="PROTEIN_KINASE_DOM"/>
    <property type="match status" value="1"/>
</dbReference>
<dbReference type="InterPro" id="IPR011009">
    <property type="entry name" value="Kinase-like_dom_sf"/>
</dbReference>
<evidence type="ECO:0000256" key="19">
    <source>
        <dbReference type="ARBA" id="ARBA00048679"/>
    </source>
</evidence>
<dbReference type="PANTHER" id="PTHR27008:SF592">
    <property type="entry name" value="LEUCINE-RICH REPEAT RECEPTOR-LIKE PROTEIN KINASE FAMILY PROTEIN-RELATED"/>
    <property type="match status" value="1"/>
</dbReference>
<proteinExistence type="predicted"/>
<dbReference type="PROSITE" id="PS00108">
    <property type="entry name" value="PROTEIN_KINASE_ST"/>
    <property type="match status" value="1"/>
</dbReference>
<dbReference type="GO" id="GO:0005524">
    <property type="term" value="F:ATP binding"/>
    <property type="evidence" value="ECO:0007669"/>
    <property type="project" value="UniProtKB-UniRule"/>
</dbReference>
<keyword evidence="11 20" id="KW-0547">Nucleotide-binding</keyword>
<dbReference type="Pfam" id="PF00069">
    <property type="entry name" value="Pkinase"/>
    <property type="match status" value="1"/>
</dbReference>
<evidence type="ECO:0000259" key="21">
    <source>
        <dbReference type="PROSITE" id="PS50011"/>
    </source>
</evidence>
<keyword evidence="17" id="KW-0325">Glycoprotein</keyword>